<keyword evidence="1" id="KW-0201">Cytochrome c-type biogenesis</keyword>
<dbReference type="GO" id="GO:0017004">
    <property type="term" value="P:cytochrome complex assembly"/>
    <property type="evidence" value="ECO:0007669"/>
    <property type="project" value="UniProtKB-KW"/>
</dbReference>
<dbReference type="Gene3D" id="1.25.40.10">
    <property type="entry name" value="Tetratricopeptide repeat domain"/>
    <property type="match status" value="1"/>
</dbReference>
<dbReference type="InterPro" id="IPR017560">
    <property type="entry name" value="Cyt_c_biogenesis_CcmI"/>
</dbReference>
<gene>
    <name evidence="3" type="ORF">NIT7321_00613</name>
</gene>
<evidence type="ECO:0000256" key="2">
    <source>
        <dbReference type="SAM" id="MobiDB-lite"/>
    </source>
</evidence>
<evidence type="ECO:0000313" key="3">
    <source>
        <dbReference type="EMBL" id="CRL09779.1"/>
    </source>
</evidence>
<dbReference type="RefSeq" id="WP_008561015.1">
    <property type="nucleotide sequence ID" value="NZ_CVQZ01000006.1"/>
</dbReference>
<dbReference type="AlphaFoldDB" id="A0A0H5CYC0"/>
<name>A0A0H5CYC0_9RHOB</name>
<feature type="region of interest" description="Disordered" evidence="2">
    <location>
        <begin position="136"/>
        <end position="157"/>
    </location>
</feature>
<keyword evidence="4" id="KW-1185">Reference proteome</keyword>
<dbReference type="SUPFAM" id="SSF48452">
    <property type="entry name" value="TPR-like"/>
    <property type="match status" value="1"/>
</dbReference>
<evidence type="ECO:0000313" key="4">
    <source>
        <dbReference type="Proteomes" id="UP000043764"/>
    </source>
</evidence>
<organism evidence="3 4">
    <name type="scientific">Phaeobacter italicus</name>
    <dbReference type="NCBI Taxonomy" id="481446"/>
    <lineage>
        <taxon>Bacteria</taxon>
        <taxon>Pseudomonadati</taxon>
        <taxon>Pseudomonadota</taxon>
        <taxon>Alphaproteobacteria</taxon>
        <taxon>Rhodobacterales</taxon>
        <taxon>Roseobacteraceae</taxon>
        <taxon>Phaeobacter</taxon>
    </lineage>
</organism>
<evidence type="ECO:0000256" key="1">
    <source>
        <dbReference type="ARBA" id="ARBA00022748"/>
    </source>
</evidence>
<dbReference type="EMBL" id="CVRL01000006">
    <property type="protein sequence ID" value="CRL09779.1"/>
    <property type="molecule type" value="Genomic_DNA"/>
</dbReference>
<dbReference type="OrthoDB" id="9815847at2"/>
<proteinExistence type="predicted"/>
<dbReference type="InterPro" id="IPR011990">
    <property type="entry name" value="TPR-like_helical_dom_sf"/>
</dbReference>
<dbReference type="NCBIfam" id="TIGR03142">
    <property type="entry name" value="cytochro_ccmI"/>
    <property type="match status" value="1"/>
</dbReference>
<protein>
    <submittedName>
        <fullName evidence="3">Cytochrome c-type biogenesis protein CcmI</fullName>
    </submittedName>
</protein>
<accession>A0A0H5CYC0</accession>
<dbReference type="STRING" id="481446.NIT7645_00391"/>
<sequence>MTFWIVISLITLATAGLLSLVLIRGRDSGGPAAAYDLAVYRQQLRDVDKDLARGVLQESDAERIRTEISRRILTADAQMRAAAEGKAQPKTASSIMAALVVVGVSGAVYGLYSTLGAPGYSDLGLQQRIAAAAERAANRPSQAEAEADLPASPPREVEPGYAELVQQLRDTANARKDDAQGQALLAQHEGNLGNFSAAAQAKANYIRIMSGDVEARDFGELAELQIMAAGGYVSPEAEDALRTALTLDRYDGGARYYWGLMMAQIGRPDIAYEVWSETLAMGPANAPWVTAITAQIEDIAFRAGVDYTPIEPGSAPVPGRGPAISGPSDADIAAAQDMSAEDRAAMIRGMVEGLSDRLATTGGTPQEWAQLIGALSVLQETDRARAIYAEAQKVFADTPDALAPITAAAQSAGLTE</sequence>
<reference evidence="3 4" key="1">
    <citation type="submission" date="2015-05" db="EMBL/GenBank/DDBJ databases">
        <authorList>
            <person name="Rodrigo-Torres Lidia"/>
            <person name="Arahal R.David."/>
        </authorList>
    </citation>
    <scope>NUCLEOTIDE SEQUENCE [LARGE SCALE GENOMIC DNA]</scope>
    <source>
        <strain evidence="3 4">CECT 7321</strain>
    </source>
</reference>
<dbReference type="Proteomes" id="UP000043764">
    <property type="component" value="Unassembled WGS sequence"/>
</dbReference>